<name>A0A2G2VHB1_CAPBA</name>
<comment type="caution">
    <text evidence="1">The sequence shown here is derived from an EMBL/GenBank/DDBJ whole genome shotgun (WGS) entry which is preliminary data.</text>
</comment>
<dbReference type="AlphaFoldDB" id="A0A2G2VHB1"/>
<gene>
    <name evidence="1" type="ORF">CQW23_28684</name>
</gene>
<accession>A0A2G2VHB1</accession>
<evidence type="ECO:0000313" key="2">
    <source>
        <dbReference type="Proteomes" id="UP000224567"/>
    </source>
</evidence>
<dbReference type="STRING" id="33114.A0A2G2VHB1"/>
<sequence>MTCICSIKEEIDRVNLDMEAVERDYDLNRAAELKYETLISLQRQLEVAVNNLADYRKSGSSLLRRSNRS</sequence>
<protein>
    <submittedName>
        <fullName evidence="1">Uncharacterized protein</fullName>
    </submittedName>
</protein>
<organism evidence="1 2">
    <name type="scientific">Capsicum baccatum</name>
    <name type="common">Peruvian pepper</name>
    <dbReference type="NCBI Taxonomy" id="33114"/>
    <lineage>
        <taxon>Eukaryota</taxon>
        <taxon>Viridiplantae</taxon>
        <taxon>Streptophyta</taxon>
        <taxon>Embryophyta</taxon>
        <taxon>Tracheophyta</taxon>
        <taxon>Spermatophyta</taxon>
        <taxon>Magnoliopsida</taxon>
        <taxon>eudicotyledons</taxon>
        <taxon>Gunneridae</taxon>
        <taxon>Pentapetalae</taxon>
        <taxon>asterids</taxon>
        <taxon>lamiids</taxon>
        <taxon>Solanales</taxon>
        <taxon>Solanaceae</taxon>
        <taxon>Solanoideae</taxon>
        <taxon>Capsiceae</taxon>
        <taxon>Capsicum</taxon>
    </lineage>
</organism>
<keyword evidence="2" id="KW-1185">Reference proteome</keyword>
<dbReference type="EMBL" id="MLFT02000012">
    <property type="protein sequence ID" value="PHT32347.1"/>
    <property type="molecule type" value="Genomic_DNA"/>
</dbReference>
<dbReference type="OrthoDB" id="1727567at2759"/>
<evidence type="ECO:0000313" key="1">
    <source>
        <dbReference type="EMBL" id="PHT32347.1"/>
    </source>
</evidence>
<proteinExistence type="predicted"/>
<dbReference type="Proteomes" id="UP000224567">
    <property type="component" value="Unassembled WGS sequence"/>
</dbReference>
<dbReference type="Gene3D" id="6.10.140.130">
    <property type="match status" value="1"/>
</dbReference>
<reference evidence="2" key="2">
    <citation type="journal article" date="2017" name="J. Anim. Genet.">
        <title>Multiple reference genome sequences of hot pepper reveal the massive evolution of plant disease resistance genes by retroduplication.</title>
        <authorList>
            <person name="Kim S."/>
            <person name="Park J."/>
            <person name="Yeom S.-I."/>
            <person name="Kim Y.-M."/>
            <person name="Seo E."/>
            <person name="Kim K.-T."/>
            <person name="Kim M.-S."/>
            <person name="Lee J.M."/>
            <person name="Cheong K."/>
            <person name="Shin H.-S."/>
            <person name="Kim S.-B."/>
            <person name="Han K."/>
            <person name="Lee J."/>
            <person name="Park M."/>
            <person name="Lee H.-A."/>
            <person name="Lee H.-Y."/>
            <person name="Lee Y."/>
            <person name="Oh S."/>
            <person name="Lee J.H."/>
            <person name="Choi E."/>
            <person name="Choi E."/>
            <person name="Lee S.E."/>
            <person name="Jeon J."/>
            <person name="Kim H."/>
            <person name="Choi G."/>
            <person name="Song H."/>
            <person name="Lee J."/>
            <person name="Lee S.-C."/>
            <person name="Kwon J.-K."/>
            <person name="Lee H.-Y."/>
            <person name="Koo N."/>
            <person name="Hong Y."/>
            <person name="Kim R.W."/>
            <person name="Kang W.-H."/>
            <person name="Huh J.H."/>
            <person name="Kang B.-C."/>
            <person name="Yang T.-J."/>
            <person name="Lee Y.-H."/>
            <person name="Bennetzen J.L."/>
            <person name="Choi D."/>
        </authorList>
    </citation>
    <scope>NUCLEOTIDE SEQUENCE [LARGE SCALE GENOMIC DNA]</scope>
    <source>
        <strain evidence="2">cv. PBC81</strain>
    </source>
</reference>
<reference evidence="1 2" key="1">
    <citation type="journal article" date="2017" name="Genome Biol.">
        <title>New reference genome sequences of hot pepper reveal the massive evolution of plant disease-resistance genes by retroduplication.</title>
        <authorList>
            <person name="Kim S."/>
            <person name="Park J."/>
            <person name="Yeom S.I."/>
            <person name="Kim Y.M."/>
            <person name="Seo E."/>
            <person name="Kim K.T."/>
            <person name="Kim M.S."/>
            <person name="Lee J.M."/>
            <person name="Cheong K."/>
            <person name="Shin H.S."/>
            <person name="Kim S.B."/>
            <person name="Han K."/>
            <person name="Lee J."/>
            <person name="Park M."/>
            <person name="Lee H.A."/>
            <person name="Lee H.Y."/>
            <person name="Lee Y."/>
            <person name="Oh S."/>
            <person name="Lee J.H."/>
            <person name="Choi E."/>
            <person name="Choi E."/>
            <person name="Lee S.E."/>
            <person name="Jeon J."/>
            <person name="Kim H."/>
            <person name="Choi G."/>
            <person name="Song H."/>
            <person name="Lee J."/>
            <person name="Lee S.C."/>
            <person name="Kwon J.K."/>
            <person name="Lee H.Y."/>
            <person name="Koo N."/>
            <person name="Hong Y."/>
            <person name="Kim R.W."/>
            <person name="Kang W.H."/>
            <person name="Huh J.H."/>
            <person name="Kang B.C."/>
            <person name="Yang T.J."/>
            <person name="Lee Y.H."/>
            <person name="Bennetzen J.L."/>
            <person name="Choi D."/>
        </authorList>
    </citation>
    <scope>NUCLEOTIDE SEQUENCE [LARGE SCALE GENOMIC DNA]</scope>
    <source>
        <strain evidence="2">cv. PBC81</strain>
    </source>
</reference>